<accession>A0A0F6AII1</accession>
<dbReference type="PROSITE" id="PS51257">
    <property type="entry name" value="PROKAR_LIPOPROTEIN"/>
    <property type="match status" value="1"/>
</dbReference>
<dbReference type="Proteomes" id="UP000033434">
    <property type="component" value="Unassembled WGS sequence"/>
</dbReference>
<dbReference type="EMBL" id="AUXW01000004">
    <property type="protein sequence ID" value="KKE85746.1"/>
    <property type="molecule type" value="Genomic_DNA"/>
</dbReference>
<proteinExistence type="predicted"/>
<dbReference type="PATRIC" id="fig|1129367.4.peg.133"/>
<comment type="caution">
    <text evidence="1">The sequence shown here is derived from an EMBL/GenBank/DDBJ whole genome shotgun (WGS) entry which is preliminary data.</text>
</comment>
<sequence length="122" mass="13650">MKGFIGIALFCCLAVGCVNDYAQRQTDSSDPVRDNTTKVSQAVASALRDKDYRLFATTGRRPVFPGLEKLAFSMLKAKCGVKYLSGSGDVLKSEQDKQQRLERYEYAKAYNIEMYAKCKALK</sequence>
<dbReference type="AlphaFoldDB" id="A0A0F6AII1"/>
<protein>
    <recommendedName>
        <fullName evidence="3">Lipoprotein</fullName>
    </recommendedName>
</protein>
<name>A0A0F6AII1_9GAMM</name>
<dbReference type="RefSeq" id="WP_052960806.1">
    <property type="nucleotide sequence ID" value="NZ_AUXW01000004.1"/>
</dbReference>
<evidence type="ECO:0000313" key="1">
    <source>
        <dbReference type="EMBL" id="KKE85746.1"/>
    </source>
</evidence>
<gene>
    <name evidence="1" type="ORF">N479_24640</name>
</gene>
<organism evidence="1 2">
    <name type="scientific">Pseudoalteromonas luteoviolacea S4054</name>
    <dbReference type="NCBI Taxonomy" id="1129367"/>
    <lineage>
        <taxon>Bacteria</taxon>
        <taxon>Pseudomonadati</taxon>
        <taxon>Pseudomonadota</taxon>
        <taxon>Gammaproteobacteria</taxon>
        <taxon>Alteromonadales</taxon>
        <taxon>Pseudoalteromonadaceae</taxon>
        <taxon>Pseudoalteromonas</taxon>
    </lineage>
</organism>
<evidence type="ECO:0000313" key="2">
    <source>
        <dbReference type="Proteomes" id="UP000033434"/>
    </source>
</evidence>
<evidence type="ECO:0008006" key="3">
    <source>
        <dbReference type="Google" id="ProtNLM"/>
    </source>
</evidence>
<reference evidence="1 2" key="1">
    <citation type="journal article" date="2015" name="BMC Genomics">
        <title>Genome mining reveals unlocked bioactive potential of marine Gram-negative bacteria.</title>
        <authorList>
            <person name="Machado H."/>
            <person name="Sonnenschein E.C."/>
            <person name="Melchiorsen J."/>
            <person name="Gram L."/>
        </authorList>
    </citation>
    <scope>NUCLEOTIDE SEQUENCE [LARGE SCALE GENOMIC DNA]</scope>
    <source>
        <strain evidence="1 2">S4054</strain>
    </source>
</reference>